<feature type="region of interest" description="Disordered" evidence="5">
    <location>
        <begin position="224"/>
        <end position="247"/>
    </location>
</feature>
<dbReference type="PANTHER" id="PTHR30329">
    <property type="entry name" value="STATOR ELEMENT OF FLAGELLAR MOTOR COMPLEX"/>
    <property type="match status" value="1"/>
</dbReference>
<reference evidence="7 8" key="1">
    <citation type="journal article" date="2014" name="PLoS ONE">
        <title>Physiological and genomic features of a novel sulfur-oxidizing gammaproteobacterium belonging to a previously uncultivated symbiotic lineage isolated from a hydrothermal vent.</title>
        <authorList>
            <person name="Nunoura T."/>
            <person name="Takaki Y."/>
            <person name="Kazama H."/>
            <person name="Kakuta J."/>
            <person name="Shimamura S."/>
            <person name="Makita H."/>
            <person name="Hirai M."/>
            <person name="Miyazaki M."/>
            <person name="Takai K."/>
        </authorList>
    </citation>
    <scope>NUCLEOTIDE SEQUENCE [LARGE SCALE GENOMIC DNA]</scope>
    <source>
        <strain evidence="7 8">Hiromi1</strain>
    </source>
</reference>
<evidence type="ECO:0000256" key="1">
    <source>
        <dbReference type="ARBA" id="ARBA00004442"/>
    </source>
</evidence>
<accession>A0A7U6GII9</accession>
<dbReference type="EMBL" id="AP012273">
    <property type="protein sequence ID" value="BAO44235.1"/>
    <property type="molecule type" value="Genomic_DNA"/>
</dbReference>
<feature type="domain" description="OmpA-like" evidence="6">
    <location>
        <begin position="134"/>
        <end position="247"/>
    </location>
</feature>
<dbReference type="Gene3D" id="3.30.1330.60">
    <property type="entry name" value="OmpA-like domain"/>
    <property type="match status" value="1"/>
</dbReference>
<organism evidence="7 8">
    <name type="scientific">Thiolapillus brandeum</name>
    <dbReference type="NCBI Taxonomy" id="1076588"/>
    <lineage>
        <taxon>Bacteria</taxon>
        <taxon>Pseudomonadati</taxon>
        <taxon>Pseudomonadota</taxon>
        <taxon>Gammaproteobacteria</taxon>
        <taxon>Chromatiales</taxon>
        <taxon>Sedimenticolaceae</taxon>
        <taxon>Thiolapillus</taxon>
    </lineage>
</organism>
<gene>
    <name evidence="7" type="ORF">TBH_C1310</name>
</gene>
<name>A0A7U6GII9_9GAMM</name>
<dbReference type="Pfam" id="PF00691">
    <property type="entry name" value="OmpA"/>
    <property type="match status" value="1"/>
</dbReference>
<dbReference type="KEGG" id="tbn:TBH_C1310"/>
<dbReference type="InterPro" id="IPR050330">
    <property type="entry name" value="Bact_OuterMem_StrucFunc"/>
</dbReference>
<evidence type="ECO:0000313" key="8">
    <source>
        <dbReference type="Proteomes" id="UP000031631"/>
    </source>
</evidence>
<dbReference type="PROSITE" id="PS51123">
    <property type="entry name" value="OMPA_2"/>
    <property type="match status" value="1"/>
</dbReference>
<dbReference type="Gene3D" id="4.10.1080.10">
    <property type="entry name" value="TSP type-3 repeat"/>
    <property type="match status" value="1"/>
</dbReference>
<protein>
    <recommendedName>
        <fullName evidence="6">OmpA-like domain-containing protein</fullName>
    </recommendedName>
</protein>
<sequence length="247" mass="26554">MKVESGQFSPRNLYMSTFQEKDKMFDTNKKIATVAAAVGLILGSTVASAEDPMRAYAMDAEKSVVTNAFGECWQSKGGIKTLIEKCGDTIAKEEVKAEPVPVDGDDDNDGVPNSRDKCPNTAAGATVDADGCQIVENLTINLVVEEFDFDSAVLKPEMKAALEAFADKVKASPGHESVTVIGHTDSTGPEDYNMKLSVRRAQAAADYLESLGIDSITVKGMGETQPIASNKTREGRSQNRRIEITTH</sequence>
<evidence type="ECO:0000256" key="5">
    <source>
        <dbReference type="SAM" id="MobiDB-lite"/>
    </source>
</evidence>
<comment type="subcellular location">
    <subcellularLocation>
        <location evidence="1">Cell outer membrane</location>
    </subcellularLocation>
</comment>
<dbReference type="CDD" id="cd07185">
    <property type="entry name" value="OmpA_C-like"/>
    <property type="match status" value="1"/>
</dbReference>
<dbReference type="GO" id="GO:0005509">
    <property type="term" value="F:calcium ion binding"/>
    <property type="evidence" value="ECO:0007669"/>
    <property type="project" value="InterPro"/>
</dbReference>
<dbReference type="AlphaFoldDB" id="A0A7U6GII9"/>
<evidence type="ECO:0000256" key="3">
    <source>
        <dbReference type="ARBA" id="ARBA00023237"/>
    </source>
</evidence>
<evidence type="ECO:0000313" key="7">
    <source>
        <dbReference type="EMBL" id="BAO44235.1"/>
    </source>
</evidence>
<evidence type="ECO:0000256" key="4">
    <source>
        <dbReference type="PROSITE-ProRule" id="PRU00473"/>
    </source>
</evidence>
<evidence type="ECO:0000256" key="2">
    <source>
        <dbReference type="ARBA" id="ARBA00023136"/>
    </source>
</evidence>
<keyword evidence="8" id="KW-1185">Reference proteome</keyword>
<dbReference type="SUPFAM" id="SSF103647">
    <property type="entry name" value="TSP type-3 repeat"/>
    <property type="match status" value="1"/>
</dbReference>
<proteinExistence type="predicted"/>
<dbReference type="GO" id="GO:0009279">
    <property type="term" value="C:cell outer membrane"/>
    <property type="evidence" value="ECO:0007669"/>
    <property type="project" value="UniProtKB-SubCell"/>
</dbReference>
<dbReference type="PANTHER" id="PTHR30329:SF21">
    <property type="entry name" value="LIPOPROTEIN YIAD-RELATED"/>
    <property type="match status" value="1"/>
</dbReference>
<dbReference type="SUPFAM" id="SSF103088">
    <property type="entry name" value="OmpA-like"/>
    <property type="match status" value="1"/>
</dbReference>
<dbReference type="PRINTS" id="PR01021">
    <property type="entry name" value="OMPADOMAIN"/>
</dbReference>
<feature type="compositionally biased region" description="Basic and acidic residues" evidence="5">
    <location>
        <begin position="231"/>
        <end position="247"/>
    </location>
</feature>
<dbReference type="Proteomes" id="UP000031631">
    <property type="component" value="Chromosome"/>
</dbReference>
<evidence type="ECO:0000259" key="6">
    <source>
        <dbReference type="PROSITE" id="PS51123"/>
    </source>
</evidence>
<dbReference type="InterPro" id="IPR006664">
    <property type="entry name" value="OMP_bac"/>
</dbReference>
<keyword evidence="3" id="KW-0998">Cell outer membrane</keyword>
<dbReference type="InterPro" id="IPR028974">
    <property type="entry name" value="TSP_type-3_rpt"/>
</dbReference>
<dbReference type="PRINTS" id="PR01023">
    <property type="entry name" value="NAFLGMOTY"/>
</dbReference>
<keyword evidence="2 4" id="KW-0472">Membrane</keyword>
<dbReference type="InterPro" id="IPR036737">
    <property type="entry name" value="OmpA-like_sf"/>
</dbReference>
<dbReference type="InterPro" id="IPR006665">
    <property type="entry name" value="OmpA-like"/>
</dbReference>